<keyword evidence="2" id="KW-1185">Reference proteome</keyword>
<dbReference type="PANTHER" id="PTHR10000:SF8">
    <property type="entry name" value="HAD SUPERFAMILY HYDROLASE-LIKE, TYPE 3"/>
    <property type="match status" value="1"/>
</dbReference>
<dbReference type="EMBL" id="RKQZ01000001">
    <property type="protein sequence ID" value="RPF23259.1"/>
    <property type="molecule type" value="Genomic_DNA"/>
</dbReference>
<dbReference type="PANTHER" id="PTHR10000">
    <property type="entry name" value="PHOSPHOSERINE PHOSPHATASE"/>
    <property type="match status" value="1"/>
</dbReference>
<dbReference type="GO" id="GO:0000287">
    <property type="term" value="F:magnesium ion binding"/>
    <property type="evidence" value="ECO:0007669"/>
    <property type="project" value="TreeGrafter"/>
</dbReference>
<dbReference type="OrthoDB" id="3180855at2"/>
<dbReference type="Gene3D" id="3.30.1240.10">
    <property type="match status" value="1"/>
</dbReference>
<name>A0A3N4YQE3_9MICO</name>
<dbReference type="InterPro" id="IPR036412">
    <property type="entry name" value="HAD-like_sf"/>
</dbReference>
<dbReference type="InterPro" id="IPR023214">
    <property type="entry name" value="HAD_sf"/>
</dbReference>
<keyword evidence="1" id="KW-0378">Hydrolase</keyword>
<dbReference type="PROSITE" id="PS01229">
    <property type="entry name" value="COF_2"/>
    <property type="match status" value="1"/>
</dbReference>
<evidence type="ECO:0000313" key="2">
    <source>
        <dbReference type="Proteomes" id="UP000280501"/>
    </source>
</evidence>
<dbReference type="Gene3D" id="3.40.50.1000">
    <property type="entry name" value="HAD superfamily/HAD-like"/>
    <property type="match status" value="1"/>
</dbReference>
<dbReference type="AlphaFoldDB" id="A0A3N4YQE3"/>
<comment type="caution">
    <text evidence="1">The sequence shown here is derived from an EMBL/GenBank/DDBJ whole genome shotgun (WGS) entry which is preliminary data.</text>
</comment>
<dbReference type="PROSITE" id="PS01228">
    <property type="entry name" value="COF_1"/>
    <property type="match status" value="1"/>
</dbReference>
<accession>A0A3N4YQE3</accession>
<sequence>MSRSSARNAGGRTVQDVTTPDLEAAAATPSRSTGPWLVALDIDGTLVTYDEELADETREVIAAVLAAGHHVILASGRSLISMTPLAAELKIDEGWIVASNGAVVARLDRSAPEGYELEHVETFDPGPALRLLREELPDARYAVEDVGIGFRLTEHFPDGELQGEHEIVDFEELWSADVTRVVVRAPDSSSDEFHRLAEAIGLEDVTYAVGWSAWMDIAPMGVTKASGLERVRAALGVSPERTLAVGDGANDIDMLRWAARGVAMGHASERVRDAAGETTGGIEENGVVPVLRSLLDERL</sequence>
<dbReference type="GO" id="GO:0005829">
    <property type="term" value="C:cytosol"/>
    <property type="evidence" value="ECO:0007669"/>
    <property type="project" value="TreeGrafter"/>
</dbReference>
<gene>
    <name evidence="1" type="ORF">EDD34_3944</name>
</gene>
<dbReference type="Proteomes" id="UP000280501">
    <property type="component" value="Unassembled WGS sequence"/>
</dbReference>
<protein>
    <submittedName>
        <fullName evidence="1">Hydroxymethylpyrimidine pyrophosphatase-like HAD family hydrolase</fullName>
    </submittedName>
</protein>
<proteinExistence type="predicted"/>
<dbReference type="GO" id="GO:0016791">
    <property type="term" value="F:phosphatase activity"/>
    <property type="evidence" value="ECO:0007669"/>
    <property type="project" value="UniProtKB-ARBA"/>
</dbReference>
<dbReference type="Pfam" id="PF08282">
    <property type="entry name" value="Hydrolase_3"/>
    <property type="match status" value="2"/>
</dbReference>
<reference evidence="1 2" key="1">
    <citation type="submission" date="2018-11" db="EMBL/GenBank/DDBJ databases">
        <title>Sequencing the genomes of 1000 actinobacteria strains.</title>
        <authorList>
            <person name="Klenk H.-P."/>
        </authorList>
    </citation>
    <scope>NUCLEOTIDE SEQUENCE [LARGE SCALE GENOMIC DNA]</scope>
    <source>
        <strain evidence="1 2">DSM 15700</strain>
    </source>
</reference>
<dbReference type="SUPFAM" id="SSF56784">
    <property type="entry name" value="HAD-like"/>
    <property type="match status" value="1"/>
</dbReference>
<organism evidence="1 2">
    <name type="scientific">Myceligenerans xiligouense</name>
    <dbReference type="NCBI Taxonomy" id="253184"/>
    <lineage>
        <taxon>Bacteria</taxon>
        <taxon>Bacillati</taxon>
        <taxon>Actinomycetota</taxon>
        <taxon>Actinomycetes</taxon>
        <taxon>Micrococcales</taxon>
        <taxon>Promicromonosporaceae</taxon>
        <taxon>Myceligenerans</taxon>
    </lineage>
</organism>
<evidence type="ECO:0000313" key="1">
    <source>
        <dbReference type="EMBL" id="RPF23259.1"/>
    </source>
</evidence>